<keyword evidence="9" id="KW-1133">Transmembrane helix</keyword>
<accession>A0ABU4JXU6</accession>
<evidence type="ECO:0000256" key="8">
    <source>
        <dbReference type="SAM" id="MobiDB-lite"/>
    </source>
</evidence>
<feature type="compositionally biased region" description="Low complexity" evidence="8">
    <location>
        <begin position="437"/>
        <end position="456"/>
    </location>
</feature>
<comment type="similarity">
    <text evidence="1">Belongs to the protein kinase superfamily. NEK Ser/Thr protein kinase family. NIMA subfamily.</text>
</comment>
<dbReference type="InterPro" id="IPR008271">
    <property type="entry name" value="Ser/Thr_kinase_AS"/>
</dbReference>
<feature type="binding site" evidence="7">
    <location>
        <position position="41"/>
    </location>
    <ligand>
        <name>ATP</name>
        <dbReference type="ChEBI" id="CHEBI:30616"/>
    </ligand>
</feature>
<dbReference type="SMART" id="SM00220">
    <property type="entry name" value="S_TKc"/>
    <property type="match status" value="1"/>
</dbReference>
<evidence type="ECO:0000256" key="5">
    <source>
        <dbReference type="ARBA" id="ARBA00022777"/>
    </source>
</evidence>
<protein>
    <recommendedName>
        <fullName evidence="2">non-specific serine/threonine protein kinase</fullName>
        <ecNumber evidence="2">2.7.11.1</ecNumber>
    </recommendedName>
</protein>
<evidence type="ECO:0000256" key="9">
    <source>
        <dbReference type="SAM" id="Phobius"/>
    </source>
</evidence>
<gene>
    <name evidence="11" type="ORF">P8V03_17750</name>
</gene>
<keyword evidence="6 7" id="KW-0067">ATP-binding</keyword>
<dbReference type="PROSITE" id="PS00107">
    <property type="entry name" value="PROTEIN_KINASE_ATP"/>
    <property type="match status" value="1"/>
</dbReference>
<dbReference type="CDD" id="cd14014">
    <property type="entry name" value="STKc_PknB_like"/>
    <property type="match status" value="1"/>
</dbReference>
<proteinExistence type="inferred from homology"/>
<dbReference type="InterPro" id="IPR011009">
    <property type="entry name" value="Kinase-like_dom_sf"/>
</dbReference>
<feature type="compositionally biased region" description="Low complexity" evidence="8">
    <location>
        <begin position="405"/>
        <end position="414"/>
    </location>
</feature>
<dbReference type="EMBL" id="JARUJP010000035">
    <property type="protein sequence ID" value="MDW8802984.1"/>
    <property type="molecule type" value="Genomic_DNA"/>
</dbReference>
<name>A0ABU4JXU6_9CLOT</name>
<feature type="transmembrane region" description="Helical" evidence="9">
    <location>
        <begin position="373"/>
        <end position="390"/>
    </location>
</feature>
<evidence type="ECO:0000256" key="4">
    <source>
        <dbReference type="ARBA" id="ARBA00022741"/>
    </source>
</evidence>
<dbReference type="GO" id="GO:0004674">
    <property type="term" value="F:protein serine/threonine kinase activity"/>
    <property type="evidence" value="ECO:0007669"/>
    <property type="project" value="UniProtKB-EC"/>
</dbReference>
<dbReference type="SUPFAM" id="SSF56112">
    <property type="entry name" value="Protein kinase-like (PK-like)"/>
    <property type="match status" value="1"/>
</dbReference>
<evidence type="ECO:0000256" key="1">
    <source>
        <dbReference type="ARBA" id="ARBA00010886"/>
    </source>
</evidence>
<dbReference type="Pfam" id="PF00069">
    <property type="entry name" value="Pkinase"/>
    <property type="match status" value="1"/>
</dbReference>
<evidence type="ECO:0000256" key="7">
    <source>
        <dbReference type="PROSITE-ProRule" id="PRU10141"/>
    </source>
</evidence>
<dbReference type="InterPro" id="IPR017441">
    <property type="entry name" value="Protein_kinase_ATP_BS"/>
</dbReference>
<keyword evidence="9" id="KW-0472">Membrane</keyword>
<dbReference type="InterPro" id="IPR050660">
    <property type="entry name" value="NEK_Ser/Thr_kinase"/>
</dbReference>
<dbReference type="RefSeq" id="WP_318799184.1">
    <property type="nucleotide sequence ID" value="NZ_JARUJP010000035.1"/>
</dbReference>
<dbReference type="EC" id="2.7.11.1" evidence="2"/>
<keyword evidence="4 7" id="KW-0547">Nucleotide-binding</keyword>
<evidence type="ECO:0000256" key="2">
    <source>
        <dbReference type="ARBA" id="ARBA00012513"/>
    </source>
</evidence>
<feature type="region of interest" description="Disordered" evidence="8">
    <location>
        <begin position="398"/>
        <end position="486"/>
    </location>
</feature>
<comment type="caution">
    <text evidence="11">The sequence shown here is derived from an EMBL/GenBank/DDBJ whole genome shotgun (WGS) entry which is preliminary data.</text>
</comment>
<keyword evidence="5 11" id="KW-0418">Kinase</keyword>
<evidence type="ECO:0000259" key="10">
    <source>
        <dbReference type="PROSITE" id="PS50011"/>
    </source>
</evidence>
<dbReference type="PROSITE" id="PS50011">
    <property type="entry name" value="PROTEIN_KINASE_DOM"/>
    <property type="match status" value="1"/>
</dbReference>
<evidence type="ECO:0000313" key="11">
    <source>
        <dbReference type="EMBL" id="MDW8802984.1"/>
    </source>
</evidence>
<sequence length="486" mass="54929">MLNHGHKLDGKYEVVKTLGQGGMSTVYLCKNIRLDNLWAIKEIKKKMEGYMDFLAEPNILKNLSHPGIPRVVDIFYEDDNLYIVEDYIEGQTLQDYVKNNGSVKPEQIGDIGISICEIIEYLHSFNPPIIYRDLKPSNIMITPSGRIVLIDFGISRIYKKGGDKDTIYMGSKGYAAPEQYGTEQTCKQTDIYGLGAVIYFMVSGKAPAVLLEPLKDENYGSEVSFRLKRIIQRAMQIDIIDRYPSVEIMKKELADAFSKEEDYTRTLLMGMEQDYDKTLLMDIEKNQYTNNLEEFRTRATNKSELRDLIGIPNSNKENEEASTNTTTTEKKGKINFYKINKEEEQSTSNNSGEEIKVKKDISKKDIKKLKRNLVLILTFVAFIFILGYLVTDHGKKDNIIDQGQTTSEENTSESTQDEKKEDINEDGGNSGQKEQPVNVNSSQSTPTVNSSTNNTSLESLDNYSGDKKDSKGKGNGKAKGKNKNDD</sequence>
<keyword evidence="9" id="KW-0812">Transmembrane</keyword>
<reference evidence="11 12" key="1">
    <citation type="submission" date="2023-04" db="EMBL/GenBank/DDBJ databases">
        <title>Clostridium tannerae sp. nov., isolated from the fecal material of an alpaca.</title>
        <authorList>
            <person name="Miller S."/>
            <person name="Hendry M."/>
            <person name="King J."/>
            <person name="Sankaranarayanan K."/>
            <person name="Lawson P.A."/>
        </authorList>
    </citation>
    <scope>NUCLEOTIDE SEQUENCE [LARGE SCALE GENOMIC DNA]</scope>
    <source>
        <strain evidence="11 12">A1-XYC3</strain>
    </source>
</reference>
<evidence type="ECO:0000313" key="12">
    <source>
        <dbReference type="Proteomes" id="UP001281656"/>
    </source>
</evidence>
<evidence type="ECO:0000256" key="6">
    <source>
        <dbReference type="ARBA" id="ARBA00022840"/>
    </source>
</evidence>
<dbReference type="Proteomes" id="UP001281656">
    <property type="component" value="Unassembled WGS sequence"/>
</dbReference>
<feature type="domain" description="Protein kinase" evidence="10">
    <location>
        <begin position="12"/>
        <end position="258"/>
    </location>
</feature>
<dbReference type="InterPro" id="IPR000719">
    <property type="entry name" value="Prot_kinase_dom"/>
</dbReference>
<evidence type="ECO:0000256" key="3">
    <source>
        <dbReference type="ARBA" id="ARBA00022679"/>
    </source>
</evidence>
<dbReference type="PANTHER" id="PTHR43671">
    <property type="entry name" value="SERINE/THREONINE-PROTEIN KINASE NEK"/>
    <property type="match status" value="1"/>
</dbReference>
<dbReference type="PROSITE" id="PS00108">
    <property type="entry name" value="PROTEIN_KINASE_ST"/>
    <property type="match status" value="1"/>
</dbReference>
<keyword evidence="12" id="KW-1185">Reference proteome</keyword>
<organism evidence="11 12">
    <name type="scientific">Clostridium tanneri</name>
    <dbReference type="NCBI Taxonomy" id="3037988"/>
    <lineage>
        <taxon>Bacteria</taxon>
        <taxon>Bacillati</taxon>
        <taxon>Bacillota</taxon>
        <taxon>Clostridia</taxon>
        <taxon>Eubacteriales</taxon>
        <taxon>Clostridiaceae</taxon>
        <taxon>Clostridium</taxon>
    </lineage>
</organism>
<feature type="compositionally biased region" description="Basic residues" evidence="8">
    <location>
        <begin position="474"/>
        <end position="486"/>
    </location>
</feature>
<dbReference type="PANTHER" id="PTHR43671:SF13">
    <property type="entry name" value="SERINE_THREONINE-PROTEIN KINASE NEK2"/>
    <property type="match status" value="1"/>
</dbReference>
<dbReference type="Gene3D" id="1.10.510.10">
    <property type="entry name" value="Transferase(Phosphotransferase) domain 1"/>
    <property type="match status" value="1"/>
</dbReference>
<keyword evidence="3 11" id="KW-0808">Transferase</keyword>